<accession>A0ACC1MWC8</accession>
<evidence type="ECO:0000313" key="2">
    <source>
        <dbReference type="Proteomes" id="UP001143856"/>
    </source>
</evidence>
<evidence type="ECO:0000313" key="1">
    <source>
        <dbReference type="EMBL" id="KAJ2970967.1"/>
    </source>
</evidence>
<protein>
    <submittedName>
        <fullName evidence="1">Uncharacterized protein</fullName>
    </submittedName>
</protein>
<reference evidence="1" key="1">
    <citation type="submission" date="2022-10" db="EMBL/GenBank/DDBJ databases">
        <title>Genome Sequence of Xylaria curta.</title>
        <authorList>
            <person name="Buettner E."/>
        </authorList>
    </citation>
    <scope>NUCLEOTIDE SEQUENCE</scope>
    <source>
        <strain evidence="1">Babe10</strain>
    </source>
</reference>
<organism evidence="1 2">
    <name type="scientific">Xylaria curta</name>
    <dbReference type="NCBI Taxonomy" id="42375"/>
    <lineage>
        <taxon>Eukaryota</taxon>
        <taxon>Fungi</taxon>
        <taxon>Dikarya</taxon>
        <taxon>Ascomycota</taxon>
        <taxon>Pezizomycotina</taxon>
        <taxon>Sordariomycetes</taxon>
        <taxon>Xylariomycetidae</taxon>
        <taxon>Xylariales</taxon>
        <taxon>Xylariaceae</taxon>
        <taxon>Xylaria</taxon>
    </lineage>
</organism>
<proteinExistence type="predicted"/>
<name>A0ACC1MWC8_9PEZI</name>
<comment type="caution">
    <text evidence="1">The sequence shown here is derived from an EMBL/GenBank/DDBJ whole genome shotgun (WGS) entry which is preliminary data.</text>
</comment>
<gene>
    <name evidence="1" type="ORF">NUW58_g9544</name>
</gene>
<dbReference type="Proteomes" id="UP001143856">
    <property type="component" value="Unassembled WGS sequence"/>
</dbReference>
<dbReference type="EMBL" id="JAPDGR010003514">
    <property type="protein sequence ID" value="KAJ2970967.1"/>
    <property type="molecule type" value="Genomic_DNA"/>
</dbReference>
<keyword evidence="2" id="KW-1185">Reference proteome</keyword>
<sequence length="288" mass="30853">MATSPRVLLLLAAAISPVFGFCGARTHLDKRAEGENVPIATFGYLGTGGPVLWHHLSPANELCSTGLNQSPINMAQGSFTLVPGSELKVKLPDNLPEGATFENLGSTIEVVMEGLGGTLELEGVEYELLQFHFHHPSEHVDNGVSMPMEMHMVFSRETQLAVIGVYIDLVDTAASANSTRLPRRSSSSTMLETIFSSIEGITTAGTETKTPAFSMTELSDLLAGAEFQRYSGSLTTPPCSEGVAWSVSTKKLTLSRKTFAKVRDVVGFNSRFVQGLPGMANLLAMSKL</sequence>